<accession>A0A8D9PED5</accession>
<proteinExistence type="predicted"/>
<evidence type="ECO:0000313" key="1">
    <source>
        <dbReference type="EMBL" id="DAD55635.1"/>
    </source>
</evidence>
<protein>
    <submittedName>
        <fullName evidence="1">Uncharacterized protein</fullName>
    </submittedName>
</protein>
<name>A0A8D9PED5_9VIRU</name>
<sequence>MLDSSYAPSAFNRFVNLDGVEDRIIYYLLSPNKKTPEELEQTHIIWKLLYYNDADALNRELPTYQ</sequence>
<reference evidence="1" key="1">
    <citation type="journal article" date="2021" name="Proc. Natl. Acad. Sci. U.S.A.">
        <title>A Catalog of Tens of Thousands of Viruses from Human Metagenomes Reveals Hidden Associations with Chronic Diseases.</title>
        <authorList>
            <person name="Tisza M.J."/>
            <person name="Buck C.B."/>
        </authorList>
    </citation>
    <scope>NUCLEOTIDE SEQUENCE</scope>
    <source>
        <strain evidence="1">CtOZu12</strain>
    </source>
</reference>
<dbReference type="EMBL" id="BK029940">
    <property type="protein sequence ID" value="DAD55635.1"/>
    <property type="molecule type" value="Genomic_DNA"/>
</dbReference>
<organism evidence="1">
    <name type="scientific">Bacteriophage sp</name>
    <dbReference type="NCBI Taxonomy" id="38018"/>
    <lineage>
        <taxon>Viruses</taxon>
    </lineage>
</organism>